<evidence type="ECO:0000256" key="8">
    <source>
        <dbReference type="SAM" id="Phobius"/>
    </source>
</evidence>
<keyword evidence="6 10" id="KW-0418">Kinase</keyword>
<sequence>MTERKKQFLAFGLPIIFCLTGILLISIFGLNLYQKSAFEHLSKFCELIIENNPETEQQILSAVKEYLTSAPEHSDKTLFLARYGYRSTQFYNGTVTDFFILSSIIFVMISGCFLASLWWMNRRKKLRISELTDYLELINIGKEKIVIQTKEDEFSGLQDEIYKTVTQLIYTREAALKSKNNFADNLANIAHQLKTPVTAASLSLQLIQNEMPDLRTKQIKKQLERLSVLEEALLTLSKIDAGTLPFEYSKVDIYTALTLAADNLSNLLQKEGVSILIPDKGCVEITGDMEWTIEAFLNLLKNCMEHSTQNGTIHCDYSTNPIYSEILIWDEGEGFYPDDIPHLFERFYRGKNASSNGIGIGLALAKSIFELQNGNITARNLPDGGACFEIRIYSH</sequence>
<comment type="subcellular location">
    <subcellularLocation>
        <location evidence="2">Membrane</location>
    </subcellularLocation>
</comment>
<dbReference type="InterPro" id="IPR003594">
    <property type="entry name" value="HATPase_dom"/>
</dbReference>
<dbReference type="InterPro" id="IPR036890">
    <property type="entry name" value="HATPase_C_sf"/>
</dbReference>
<dbReference type="InterPro" id="IPR005467">
    <property type="entry name" value="His_kinase_dom"/>
</dbReference>
<keyword evidence="8" id="KW-0812">Transmembrane</keyword>
<evidence type="ECO:0000259" key="9">
    <source>
        <dbReference type="PROSITE" id="PS50109"/>
    </source>
</evidence>
<dbReference type="InterPro" id="IPR036097">
    <property type="entry name" value="HisK_dim/P_sf"/>
</dbReference>
<keyword evidence="7" id="KW-0902">Two-component regulatory system</keyword>
<gene>
    <name evidence="10" type="ORF">ABID24_002014</name>
</gene>
<feature type="transmembrane region" description="Helical" evidence="8">
    <location>
        <begin position="12"/>
        <end position="33"/>
    </location>
</feature>
<keyword evidence="4" id="KW-0597">Phosphoprotein</keyword>
<evidence type="ECO:0000313" key="10">
    <source>
        <dbReference type="EMBL" id="MET3750761.1"/>
    </source>
</evidence>
<name>A0ABV2M2Z2_9FIRM</name>
<reference evidence="10 11" key="1">
    <citation type="submission" date="2024-06" db="EMBL/GenBank/DDBJ databases">
        <title>Genomic Encyclopedia of Type Strains, Phase IV (KMG-IV): sequencing the most valuable type-strain genomes for metagenomic binning, comparative biology and taxonomic classification.</title>
        <authorList>
            <person name="Goeker M."/>
        </authorList>
    </citation>
    <scope>NUCLEOTIDE SEQUENCE [LARGE SCALE GENOMIC DNA]</scope>
    <source>
        <strain evidence="10 11">DSM 29492</strain>
    </source>
</reference>
<feature type="domain" description="Histidine kinase" evidence="9">
    <location>
        <begin position="188"/>
        <end position="395"/>
    </location>
</feature>
<dbReference type="Pfam" id="PF00512">
    <property type="entry name" value="HisKA"/>
    <property type="match status" value="1"/>
</dbReference>
<dbReference type="EMBL" id="JBEPMJ010000014">
    <property type="protein sequence ID" value="MET3750761.1"/>
    <property type="molecule type" value="Genomic_DNA"/>
</dbReference>
<dbReference type="Gene3D" id="3.30.565.10">
    <property type="entry name" value="Histidine kinase-like ATPase, C-terminal domain"/>
    <property type="match status" value="1"/>
</dbReference>
<comment type="caution">
    <text evidence="10">The sequence shown here is derived from an EMBL/GenBank/DDBJ whole genome shotgun (WGS) entry which is preliminary data.</text>
</comment>
<evidence type="ECO:0000256" key="1">
    <source>
        <dbReference type="ARBA" id="ARBA00000085"/>
    </source>
</evidence>
<dbReference type="InterPro" id="IPR004358">
    <property type="entry name" value="Sig_transdc_His_kin-like_C"/>
</dbReference>
<evidence type="ECO:0000313" key="11">
    <source>
        <dbReference type="Proteomes" id="UP001549106"/>
    </source>
</evidence>
<dbReference type="Gene3D" id="1.10.287.130">
    <property type="match status" value="1"/>
</dbReference>
<organism evidence="10 11">
    <name type="scientific">Blautia caecimuris</name>
    <dbReference type="NCBI Taxonomy" id="1796615"/>
    <lineage>
        <taxon>Bacteria</taxon>
        <taxon>Bacillati</taxon>
        <taxon>Bacillota</taxon>
        <taxon>Clostridia</taxon>
        <taxon>Lachnospirales</taxon>
        <taxon>Lachnospiraceae</taxon>
        <taxon>Blautia</taxon>
    </lineage>
</organism>
<dbReference type="EC" id="2.7.13.3" evidence="3"/>
<evidence type="ECO:0000256" key="7">
    <source>
        <dbReference type="ARBA" id="ARBA00023012"/>
    </source>
</evidence>
<keyword evidence="8" id="KW-1133">Transmembrane helix</keyword>
<dbReference type="PANTHER" id="PTHR45453:SF1">
    <property type="entry name" value="PHOSPHATE REGULON SENSOR PROTEIN PHOR"/>
    <property type="match status" value="1"/>
</dbReference>
<dbReference type="SMART" id="SM00388">
    <property type="entry name" value="HisKA"/>
    <property type="match status" value="1"/>
</dbReference>
<protein>
    <recommendedName>
        <fullName evidence="3">histidine kinase</fullName>
        <ecNumber evidence="3">2.7.13.3</ecNumber>
    </recommendedName>
</protein>
<keyword evidence="11" id="KW-1185">Reference proteome</keyword>
<dbReference type="CDD" id="cd00075">
    <property type="entry name" value="HATPase"/>
    <property type="match status" value="1"/>
</dbReference>
<comment type="catalytic activity">
    <reaction evidence="1">
        <text>ATP + protein L-histidine = ADP + protein N-phospho-L-histidine.</text>
        <dbReference type="EC" id="2.7.13.3"/>
    </reaction>
</comment>
<dbReference type="CDD" id="cd00082">
    <property type="entry name" value="HisKA"/>
    <property type="match status" value="1"/>
</dbReference>
<dbReference type="PANTHER" id="PTHR45453">
    <property type="entry name" value="PHOSPHATE REGULON SENSOR PROTEIN PHOR"/>
    <property type="match status" value="1"/>
</dbReference>
<dbReference type="InterPro" id="IPR050351">
    <property type="entry name" value="BphY/WalK/GraS-like"/>
</dbReference>
<dbReference type="Proteomes" id="UP001549106">
    <property type="component" value="Unassembled WGS sequence"/>
</dbReference>
<dbReference type="InterPro" id="IPR003661">
    <property type="entry name" value="HisK_dim/P_dom"/>
</dbReference>
<keyword evidence="8" id="KW-0472">Membrane</keyword>
<dbReference type="PRINTS" id="PR00344">
    <property type="entry name" value="BCTRLSENSOR"/>
</dbReference>
<dbReference type="PROSITE" id="PS50109">
    <property type="entry name" value="HIS_KIN"/>
    <property type="match status" value="1"/>
</dbReference>
<dbReference type="SUPFAM" id="SSF55874">
    <property type="entry name" value="ATPase domain of HSP90 chaperone/DNA topoisomerase II/histidine kinase"/>
    <property type="match status" value="1"/>
</dbReference>
<dbReference type="SUPFAM" id="SSF47384">
    <property type="entry name" value="Homodimeric domain of signal transducing histidine kinase"/>
    <property type="match status" value="1"/>
</dbReference>
<accession>A0ABV2M2Z2</accession>
<evidence type="ECO:0000256" key="2">
    <source>
        <dbReference type="ARBA" id="ARBA00004370"/>
    </source>
</evidence>
<feature type="transmembrane region" description="Helical" evidence="8">
    <location>
        <begin position="98"/>
        <end position="119"/>
    </location>
</feature>
<evidence type="ECO:0000256" key="6">
    <source>
        <dbReference type="ARBA" id="ARBA00022777"/>
    </source>
</evidence>
<dbReference type="SMART" id="SM00387">
    <property type="entry name" value="HATPase_c"/>
    <property type="match status" value="1"/>
</dbReference>
<evidence type="ECO:0000256" key="5">
    <source>
        <dbReference type="ARBA" id="ARBA00022679"/>
    </source>
</evidence>
<keyword evidence="5" id="KW-0808">Transferase</keyword>
<dbReference type="Pfam" id="PF02518">
    <property type="entry name" value="HATPase_c"/>
    <property type="match status" value="1"/>
</dbReference>
<dbReference type="GO" id="GO:0016301">
    <property type="term" value="F:kinase activity"/>
    <property type="evidence" value="ECO:0007669"/>
    <property type="project" value="UniProtKB-KW"/>
</dbReference>
<dbReference type="RefSeq" id="WP_257464758.1">
    <property type="nucleotide sequence ID" value="NZ_JANJZT010000014.1"/>
</dbReference>
<evidence type="ECO:0000256" key="4">
    <source>
        <dbReference type="ARBA" id="ARBA00022553"/>
    </source>
</evidence>
<evidence type="ECO:0000256" key="3">
    <source>
        <dbReference type="ARBA" id="ARBA00012438"/>
    </source>
</evidence>
<proteinExistence type="predicted"/>